<evidence type="ECO:0000313" key="1">
    <source>
        <dbReference type="EMBL" id="MDR7307135.1"/>
    </source>
</evidence>
<name>A0ABU1ZQJ0_9BURK</name>
<accession>A0ABU1ZQJ0</accession>
<keyword evidence="2" id="KW-1185">Reference proteome</keyword>
<gene>
    <name evidence="1" type="ORF">J2X15_002422</name>
</gene>
<proteinExistence type="predicted"/>
<evidence type="ECO:0008006" key="3">
    <source>
        <dbReference type="Google" id="ProtNLM"/>
    </source>
</evidence>
<reference evidence="1 2" key="1">
    <citation type="submission" date="2023-07" db="EMBL/GenBank/DDBJ databases">
        <title>Sorghum-associated microbial communities from plants grown in Nebraska, USA.</title>
        <authorList>
            <person name="Schachtman D."/>
        </authorList>
    </citation>
    <scope>NUCLEOTIDE SEQUENCE [LARGE SCALE GENOMIC DNA]</scope>
    <source>
        <strain evidence="1 2">BE308</strain>
    </source>
</reference>
<comment type="caution">
    <text evidence="1">The sequence shown here is derived from an EMBL/GenBank/DDBJ whole genome shotgun (WGS) entry which is preliminary data.</text>
</comment>
<organism evidence="1 2">
    <name type="scientific">Rhodoferax saidenbachensis</name>
    <dbReference type="NCBI Taxonomy" id="1484693"/>
    <lineage>
        <taxon>Bacteria</taxon>
        <taxon>Pseudomonadati</taxon>
        <taxon>Pseudomonadota</taxon>
        <taxon>Betaproteobacteria</taxon>
        <taxon>Burkholderiales</taxon>
        <taxon>Comamonadaceae</taxon>
        <taxon>Rhodoferax</taxon>
    </lineage>
</organism>
<dbReference type="Proteomes" id="UP001268089">
    <property type="component" value="Unassembled WGS sequence"/>
</dbReference>
<protein>
    <recommendedName>
        <fullName evidence="3">Energy transducer TonB</fullName>
    </recommendedName>
</protein>
<evidence type="ECO:0000313" key="2">
    <source>
        <dbReference type="Proteomes" id="UP001268089"/>
    </source>
</evidence>
<dbReference type="EMBL" id="JAVDXO010000005">
    <property type="protein sequence ID" value="MDR7307135.1"/>
    <property type="molecule type" value="Genomic_DNA"/>
</dbReference>
<sequence length="75" mass="7893">MQYTFSMTPRMVTLAAVCVILLCVLLFLVGMEIGQKMAGQTINVQVPDVSKALPAPPKLPGVAELAAPLAPTTKP</sequence>